<evidence type="ECO:0000313" key="2">
    <source>
        <dbReference type="Proteomes" id="UP000008068"/>
    </source>
</evidence>
<keyword evidence="2" id="KW-1185">Reference proteome</keyword>
<organism evidence="2">
    <name type="scientific">Caenorhabditis brenneri</name>
    <name type="common">Nematode worm</name>
    <dbReference type="NCBI Taxonomy" id="135651"/>
    <lineage>
        <taxon>Eukaryota</taxon>
        <taxon>Metazoa</taxon>
        <taxon>Ecdysozoa</taxon>
        <taxon>Nematoda</taxon>
        <taxon>Chromadorea</taxon>
        <taxon>Rhabditida</taxon>
        <taxon>Rhabditina</taxon>
        <taxon>Rhabditomorpha</taxon>
        <taxon>Rhabditoidea</taxon>
        <taxon>Rhabditidae</taxon>
        <taxon>Peloderinae</taxon>
        <taxon>Caenorhabditis</taxon>
    </lineage>
</organism>
<name>G0N3U5_CAEBE</name>
<accession>G0N3U5</accession>
<proteinExistence type="predicted"/>
<reference evidence="2" key="1">
    <citation type="submission" date="2011-07" db="EMBL/GenBank/DDBJ databases">
        <authorList>
            <consortium name="Caenorhabditis brenneri Sequencing and Analysis Consortium"/>
            <person name="Wilson R.K."/>
        </authorList>
    </citation>
    <scope>NUCLEOTIDE SEQUENCE [LARGE SCALE GENOMIC DNA]</scope>
    <source>
        <strain evidence="2">PB2801</strain>
    </source>
</reference>
<dbReference type="EMBL" id="GL379835">
    <property type="protein sequence ID" value="EGT51853.1"/>
    <property type="molecule type" value="Genomic_DNA"/>
</dbReference>
<dbReference type="Proteomes" id="UP000008068">
    <property type="component" value="Unassembled WGS sequence"/>
</dbReference>
<evidence type="ECO:0000313" key="1">
    <source>
        <dbReference type="EMBL" id="EGT51853.1"/>
    </source>
</evidence>
<sequence length="8" mass="976">MNNLVEKE</sequence>
<gene>
    <name evidence="1" type="ORF">CAEBREN_32662</name>
</gene>
<dbReference type="InParanoid" id="G0N3U5"/>
<protein>
    <submittedName>
        <fullName evidence="1">Uncharacterized protein</fullName>
    </submittedName>
</protein>